<dbReference type="PANTHER" id="PTHR43761:SF1">
    <property type="entry name" value="D-ISOMER SPECIFIC 2-HYDROXYACID DEHYDROGENASE CATALYTIC DOMAIN-CONTAINING PROTEIN-RELATED"/>
    <property type="match status" value="1"/>
</dbReference>
<sequence length="98" mass="10574">MSPRAVLVNVARDGIVDEQALLEALKCGVISGAATDVYTTEPAGRGDSPLLSPEAAGLNLVLTPHLTWYSERTLQNLQTLLKSTVEKWCVGEIINQVR</sequence>
<accession>K9FC91</accession>
<dbReference type="SUPFAM" id="SSF51735">
    <property type="entry name" value="NAD(P)-binding Rossmann-fold domains"/>
    <property type="match status" value="1"/>
</dbReference>
<dbReference type="GO" id="GO:0016491">
    <property type="term" value="F:oxidoreductase activity"/>
    <property type="evidence" value="ECO:0007669"/>
    <property type="project" value="UniProtKB-KW"/>
</dbReference>
<comment type="similarity">
    <text evidence="1">Belongs to the D-isomer specific 2-hydroxyacid dehydrogenase family.</text>
</comment>
<name>K9FC91_PEND1</name>
<evidence type="ECO:0000259" key="4">
    <source>
        <dbReference type="Pfam" id="PF02826"/>
    </source>
</evidence>
<reference evidence="6" key="1">
    <citation type="journal article" date="2012" name="BMC Genomics">
        <title>Genome sequence of the necrotrophic fungus Penicillium digitatum, the main postharvest pathogen of citrus.</title>
        <authorList>
            <person name="Marcet-Houben M."/>
            <person name="Ballester A.-R."/>
            <person name="de la Fuente B."/>
            <person name="Harries E."/>
            <person name="Marcos J.F."/>
            <person name="Gonzalez-Candelas L."/>
            <person name="Gabaldon T."/>
        </authorList>
    </citation>
    <scope>NUCLEOTIDE SEQUENCE [LARGE SCALE GENOMIC DNA]</scope>
    <source>
        <strain evidence="6">Pd1 / CECT 20795</strain>
    </source>
</reference>
<dbReference type="InterPro" id="IPR050418">
    <property type="entry name" value="D-iso_2-hydroxyacid_DH_PdxB"/>
</dbReference>
<proteinExistence type="inferred from homology"/>
<dbReference type="Proteomes" id="UP000009886">
    <property type="component" value="Unassembled WGS sequence"/>
</dbReference>
<dbReference type="VEuPathDB" id="FungiDB:PDIP_81670"/>
<dbReference type="HOGENOM" id="CLU_019796_6_4_1"/>
<dbReference type="Pfam" id="PF02826">
    <property type="entry name" value="2-Hacid_dh_C"/>
    <property type="match status" value="1"/>
</dbReference>
<dbReference type="InterPro" id="IPR006140">
    <property type="entry name" value="D-isomer_DH_NAD-bd"/>
</dbReference>
<protein>
    <recommendedName>
        <fullName evidence="4">D-isomer specific 2-hydroxyacid dehydrogenase NAD-binding domain-containing protein</fullName>
    </recommendedName>
</protein>
<organism evidence="5 6">
    <name type="scientific">Penicillium digitatum (strain Pd1 / CECT 20795)</name>
    <name type="common">Green mold</name>
    <dbReference type="NCBI Taxonomy" id="1170230"/>
    <lineage>
        <taxon>Eukaryota</taxon>
        <taxon>Fungi</taxon>
        <taxon>Dikarya</taxon>
        <taxon>Ascomycota</taxon>
        <taxon>Pezizomycotina</taxon>
        <taxon>Eurotiomycetes</taxon>
        <taxon>Eurotiomycetidae</taxon>
        <taxon>Eurotiales</taxon>
        <taxon>Aspergillaceae</taxon>
        <taxon>Penicillium</taxon>
    </lineage>
</organism>
<evidence type="ECO:0000256" key="2">
    <source>
        <dbReference type="ARBA" id="ARBA00023002"/>
    </source>
</evidence>
<dbReference type="KEGG" id="pdp:PDIP_81670"/>
<gene>
    <name evidence="5" type="ORF">PDIP_81670</name>
</gene>
<keyword evidence="3" id="KW-0520">NAD</keyword>
<evidence type="ECO:0000313" key="6">
    <source>
        <dbReference type="Proteomes" id="UP000009886"/>
    </source>
</evidence>
<comment type="caution">
    <text evidence="5">The sequence shown here is derived from an EMBL/GenBank/DDBJ whole genome shotgun (WGS) entry which is preliminary data.</text>
</comment>
<dbReference type="Gene3D" id="3.40.50.720">
    <property type="entry name" value="NAD(P)-binding Rossmann-like Domain"/>
    <property type="match status" value="2"/>
</dbReference>
<evidence type="ECO:0000256" key="3">
    <source>
        <dbReference type="ARBA" id="ARBA00023027"/>
    </source>
</evidence>
<feature type="domain" description="D-isomer specific 2-hydroxyacid dehydrogenase NAD-binding" evidence="4">
    <location>
        <begin position="1"/>
        <end position="66"/>
    </location>
</feature>
<dbReference type="InterPro" id="IPR036291">
    <property type="entry name" value="NAD(P)-bd_dom_sf"/>
</dbReference>
<dbReference type="AlphaFoldDB" id="K9FC91"/>
<dbReference type="EMBL" id="AKCU01000494">
    <property type="protein sequence ID" value="EKV05727.1"/>
    <property type="molecule type" value="Genomic_DNA"/>
</dbReference>
<evidence type="ECO:0000313" key="5">
    <source>
        <dbReference type="EMBL" id="EKV05727.1"/>
    </source>
</evidence>
<keyword evidence="2" id="KW-0560">Oxidoreductase</keyword>
<evidence type="ECO:0000256" key="1">
    <source>
        <dbReference type="ARBA" id="ARBA00005854"/>
    </source>
</evidence>
<dbReference type="OrthoDB" id="298012at2759"/>
<dbReference type="GO" id="GO:0051287">
    <property type="term" value="F:NAD binding"/>
    <property type="evidence" value="ECO:0007669"/>
    <property type="project" value="InterPro"/>
</dbReference>
<dbReference type="PANTHER" id="PTHR43761">
    <property type="entry name" value="D-ISOMER SPECIFIC 2-HYDROXYACID DEHYDROGENASE FAMILY PROTEIN (AFU_ORTHOLOGUE AFUA_1G13630)"/>
    <property type="match status" value="1"/>
</dbReference>